<dbReference type="Pfam" id="PF00696">
    <property type="entry name" value="AA_kinase"/>
    <property type="match status" value="1"/>
</dbReference>
<dbReference type="PROSITE" id="PS50890">
    <property type="entry name" value="PUA"/>
    <property type="match status" value="1"/>
</dbReference>
<dbReference type="HAMAP" id="MF_00456">
    <property type="entry name" value="ProB"/>
    <property type="match status" value="1"/>
</dbReference>
<organism evidence="9 10">
    <name type="scientific">Basidiobolus ranarum</name>
    <dbReference type="NCBI Taxonomy" id="34480"/>
    <lineage>
        <taxon>Eukaryota</taxon>
        <taxon>Fungi</taxon>
        <taxon>Fungi incertae sedis</taxon>
        <taxon>Zoopagomycota</taxon>
        <taxon>Entomophthoromycotina</taxon>
        <taxon>Basidiobolomycetes</taxon>
        <taxon>Basidiobolales</taxon>
        <taxon>Basidiobolaceae</taxon>
        <taxon>Basidiobolus</taxon>
    </lineage>
</organism>
<dbReference type="SUPFAM" id="SSF53633">
    <property type="entry name" value="Carbamate kinase-like"/>
    <property type="match status" value="1"/>
</dbReference>
<evidence type="ECO:0000256" key="5">
    <source>
        <dbReference type="ARBA" id="ARBA00022741"/>
    </source>
</evidence>
<evidence type="ECO:0000313" key="10">
    <source>
        <dbReference type="Proteomes" id="UP001479436"/>
    </source>
</evidence>
<dbReference type="PANTHER" id="PTHR43654">
    <property type="entry name" value="GLUTAMATE 5-KINASE"/>
    <property type="match status" value="1"/>
</dbReference>
<accession>A0ABR2W5Z0</accession>
<dbReference type="EMBL" id="JASJQH010006994">
    <property type="protein sequence ID" value="KAK9721019.1"/>
    <property type="molecule type" value="Genomic_DNA"/>
</dbReference>
<evidence type="ECO:0000256" key="4">
    <source>
        <dbReference type="ARBA" id="ARBA00022679"/>
    </source>
</evidence>
<sequence>MEQQQKQQQPELPQLSPSQLMTLTNSARHGRTNGLTIVLKLGTSSICDEVTHFPLLATLSSMVETIVKLQKMGHRVVLVTSGAVGVGLRRLDISTKPSELAKKQAIAAVGQGRLMSLYDNLFGQFNQPIAQILLTKNDLAQRSRYLNARNTFEELFNMNVLPIVNENDTVSVAEIRFGDNDTLSAITAGIIHADYLFLLTDVDCLYSDNPRTNPSARPVVEVDDISKLREEIVVTTPGSSLGTGGMVTKLVAAELATAAGVTTIITRGSQPERVFEIIDSLQNEGSKEPPLHTRFIAKHDPMLDRKWWILHGLYDAGSIVVDLGAKLALTRHKSSLFAAGIVRVDGYFNASQAVNVVYEEIGPDGRVDSLILAKGLVNYSSVEINIIKGCKSSQFPDLLGYVDSPCIVERENLARLV</sequence>
<dbReference type="SMART" id="SM00359">
    <property type="entry name" value="PUA"/>
    <property type="match status" value="1"/>
</dbReference>
<keyword evidence="1" id="KW-0963">Cytoplasm</keyword>
<dbReference type="PANTHER" id="PTHR43654:SF3">
    <property type="entry name" value="GLUTAMATE 5-KINASE"/>
    <property type="match status" value="1"/>
</dbReference>
<dbReference type="InterPro" id="IPR001048">
    <property type="entry name" value="Asp/Glu/Uridylate_kinase"/>
</dbReference>
<reference evidence="9 10" key="1">
    <citation type="submission" date="2023-04" db="EMBL/GenBank/DDBJ databases">
        <title>Genome of Basidiobolus ranarum AG-B5.</title>
        <authorList>
            <person name="Stajich J.E."/>
            <person name="Carter-House D."/>
            <person name="Gryganskyi A."/>
        </authorList>
    </citation>
    <scope>NUCLEOTIDE SEQUENCE [LARGE SCALE GENOMIC DNA]</scope>
    <source>
        <strain evidence="9 10">AG-B5</strain>
    </source>
</reference>
<dbReference type="InterPro" id="IPR005715">
    <property type="entry name" value="Glu_5kinase/COase_Synthase"/>
</dbReference>
<dbReference type="CDD" id="cd21157">
    <property type="entry name" value="PUA_G5K"/>
    <property type="match status" value="1"/>
</dbReference>
<proteinExistence type="inferred from homology"/>
<dbReference type="PROSITE" id="PS00902">
    <property type="entry name" value="GLUTAMATE_5_KINASE"/>
    <property type="match status" value="1"/>
</dbReference>
<dbReference type="GO" id="GO:0004349">
    <property type="term" value="F:glutamate 5-kinase activity"/>
    <property type="evidence" value="ECO:0007669"/>
    <property type="project" value="UniProtKB-EC"/>
</dbReference>
<dbReference type="Gene3D" id="3.40.1160.10">
    <property type="entry name" value="Acetylglutamate kinase-like"/>
    <property type="match status" value="2"/>
</dbReference>
<dbReference type="SUPFAM" id="SSF88697">
    <property type="entry name" value="PUA domain-like"/>
    <property type="match status" value="1"/>
</dbReference>
<dbReference type="InterPro" id="IPR002478">
    <property type="entry name" value="PUA"/>
</dbReference>
<keyword evidence="5" id="KW-0547">Nucleotide-binding</keyword>
<dbReference type="InterPro" id="IPR041739">
    <property type="entry name" value="G5K_ProB"/>
</dbReference>
<dbReference type="InterPro" id="IPR001057">
    <property type="entry name" value="Glu/AcGlu_kinase"/>
</dbReference>
<keyword evidence="3" id="KW-0641">Proline biosynthesis</keyword>
<feature type="domain" description="PUA" evidence="8">
    <location>
        <begin position="317"/>
        <end position="408"/>
    </location>
</feature>
<evidence type="ECO:0000313" key="9">
    <source>
        <dbReference type="EMBL" id="KAK9721019.1"/>
    </source>
</evidence>
<evidence type="ECO:0000256" key="1">
    <source>
        <dbReference type="ARBA" id="ARBA00022490"/>
    </source>
</evidence>
<protein>
    <submittedName>
        <fullName evidence="9">Glutamate 5-kinase</fullName>
        <ecNumber evidence="9">2.7.2.11</ecNumber>
    </submittedName>
</protein>
<name>A0ABR2W5Z0_9FUNG</name>
<keyword evidence="7" id="KW-0067">ATP-binding</keyword>
<evidence type="ECO:0000259" key="8">
    <source>
        <dbReference type="SMART" id="SM00359"/>
    </source>
</evidence>
<evidence type="ECO:0000256" key="2">
    <source>
        <dbReference type="ARBA" id="ARBA00022605"/>
    </source>
</evidence>
<dbReference type="EC" id="2.7.2.11" evidence="9"/>
<dbReference type="InterPro" id="IPR011529">
    <property type="entry name" value="Glu_5kinase"/>
</dbReference>
<dbReference type="InterPro" id="IPR036974">
    <property type="entry name" value="PUA_sf"/>
</dbReference>
<evidence type="ECO:0000256" key="6">
    <source>
        <dbReference type="ARBA" id="ARBA00022777"/>
    </source>
</evidence>
<gene>
    <name evidence="9" type="primary">PRO1_2</name>
    <name evidence="9" type="ORF">K7432_003764</name>
</gene>
<dbReference type="Gene3D" id="2.30.130.10">
    <property type="entry name" value="PUA domain"/>
    <property type="match status" value="1"/>
</dbReference>
<dbReference type="Pfam" id="PF01472">
    <property type="entry name" value="PUA"/>
    <property type="match status" value="1"/>
</dbReference>
<dbReference type="PRINTS" id="PR00474">
    <property type="entry name" value="GLU5KINASE"/>
</dbReference>
<dbReference type="CDD" id="cd04242">
    <property type="entry name" value="AAK_G5K_ProB"/>
    <property type="match status" value="1"/>
</dbReference>
<keyword evidence="4 9" id="KW-0808">Transferase</keyword>
<dbReference type="InterPro" id="IPR036393">
    <property type="entry name" value="AceGlu_kinase-like_sf"/>
</dbReference>
<dbReference type="InterPro" id="IPR015947">
    <property type="entry name" value="PUA-like_sf"/>
</dbReference>
<keyword evidence="2" id="KW-0028">Amino-acid biosynthesis</keyword>
<comment type="caution">
    <text evidence="9">The sequence shown here is derived from an EMBL/GenBank/DDBJ whole genome shotgun (WGS) entry which is preliminary data.</text>
</comment>
<evidence type="ECO:0000256" key="3">
    <source>
        <dbReference type="ARBA" id="ARBA00022650"/>
    </source>
</evidence>
<evidence type="ECO:0000256" key="7">
    <source>
        <dbReference type="ARBA" id="ARBA00022840"/>
    </source>
</evidence>
<keyword evidence="6" id="KW-0418">Kinase</keyword>
<dbReference type="Proteomes" id="UP001479436">
    <property type="component" value="Unassembled WGS sequence"/>
</dbReference>
<dbReference type="NCBIfam" id="TIGR01027">
    <property type="entry name" value="proB"/>
    <property type="match status" value="1"/>
</dbReference>
<dbReference type="PIRSF" id="PIRSF000729">
    <property type="entry name" value="GK"/>
    <property type="match status" value="1"/>
</dbReference>
<keyword evidence="10" id="KW-1185">Reference proteome</keyword>
<dbReference type="InterPro" id="IPR019797">
    <property type="entry name" value="Glutamate_5-kinase_CS"/>
</dbReference>